<protein>
    <submittedName>
        <fullName evidence="3">Arylamine N-acetyltransferase</fullName>
        <ecNumber evidence="3">2.3.1.5</ecNumber>
    </submittedName>
</protein>
<proteinExistence type="inferred from homology"/>
<dbReference type="InterPro" id="IPR053710">
    <property type="entry name" value="Arylamine_NAT_domain_sf"/>
</dbReference>
<evidence type="ECO:0000256" key="2">
    <source>
        <dbReference type="RuleBase" id="RU003452"/>
    </source>
</evidence>
<dbReference type="InterPro" id="IPR038765">
    <property type="entry name" value="Papain-like_cys_pep_sf"/>
</dbReference>
<dbReference type="GO" id="GO:0004060">
    <property type="term" value="F:arylamine N-acetyltransferase activity"/>
    <property type="evidence" value="ECO:0007669"/>
    <property type="project" value="UniProtKB-EC"/>
</dbReference>
<evidence type="ECO:0000313" key="4">
    <source>
        <dbReference type="Proteomes" id="UP000198414"/>
    </source>
</evidence>
<name>A0A1Z5IYY9_9LACO</name>
<dbReference type="EC" id="2.3.1.5" evidence="3"/>
<keyword evidence="3" id="KW-0808">Transferase</keyword>
<comment type="similarity">
    <text evidence="1 2">Belongs to the arylamine N-acetyltransferase family.</text>
</comment>
<keyword evidence="3" id="KW-0012">Acyltransferase</keyword>
<evidence type="ECO:0000313" key="3">
    <source>
        <dbReference type="EMBL" id="GAX06856.1"/>
    </source>
</evidence>
<dbReference type="Pfam" id="PF00797">
    <property type="entry name" value="Acetyltransf_2"/>
    <property type="match status" value="1"/>
</dbReference>
<sequence>MAWSRGMTWENYFETPREFKDLYLKKLGIEQRTPSQQYLDELVRKHQLVFPVENLDITDFHLPVHIDPQSLMKKILLKARGGFCFELNGAFSLLLKALGFDAWLCPCRPLQHAEPCPVPATHCAILIYLNGKARFADVGYGGPVPSGSIEFKEHELQTVKKETFYFRKSGISPDDNTSNPEHSGWYTLIRRSQNTGQDMSLMQMTPIQQYLCDFYGQSLLRSSGDSAYEERQVSVRYTDGFANLQGKTLTVLKSGQRQVSEIDDSDLSLVLKKYFGIIV</sequence>
<gene>
    <name evidence="3" type="primary">nat</name>
    <name evidence="3" type="ORF">IWT25_02203</name>
</gene>
<comment type="caution">
    <text evidence="3">The sequence shown here is derived from an EMBL/GenBank/DDBJ whole genome shotgun (WGS) entry which is preliminary data.</text>
</comment>
<accession>A0A1Z5IYY9</accession>
<organism evidence="3 4">
    <name type="scientific">Secundilactobacillus pentosiphilus</name>
    <dbReference type="NCBI Taxonomy" id="1714682"/>
    <lineage>
        <taxon>Bacteria</taxon>
        <taxon>Bacillati</taxon>
        <taxon>Bacillota</taxon>
        <taxon>Bacilli</taxon>
        <taxon>Lactobacillales</taxon>
        <taxon>Lactobacillaceae</taxon>
        <taxon>Secundilactobacillus</taxon>
    </lineage>
</organism>
<dbReference type="AlphaFoldDB" id="A0A1Z5IYY9"/>
<dbReference type="RefSeq" id="WP_145993346.1">
    <property type="nucleotide sequence ID" value="NZ_BCMI01000028.1"/>
</dbReference>
<evidence type="ECO:0000256" key="1">
    <source>
        <dbReference type="ARBA" id="ARBA00006547"/>
    </source>
</evidence>
<dbReference type="InterPro" id="IPR001447">
    <property type="entry name" value="Arylamine_N-AcTrfase"/>
</dbReference>
<dbReference type="EMBL" id="BCMI01000028">
    <property type="protein sequence ID" value="GAX06856.1"/>
    <property type="molecule type" value="Genomic_DNA"/>
</dbReference>
<dbReference type="Gene3D" id="3.30.2140.20">
    <property type="match status" value="1"/>
</dbReference>
<dbReference type="PANTHER" id="PTHR11786">
    <property type="entry name" value="N-HYDROXYARYLAMINE O-ACETYLTRANSFERASE"/>
    <property type="match status" value="1"/>
</dbReference>
<dbReference type="SUPFAM" id="SSF54001">
    <property type="entry name" value="Cysteine proteinases"/>
    <property type="match status" value="1"/>
</dbReference>
<dbReference type="OrthoDB" id="7181050at2"/>
<dbReference type="PRINTS" id="PR01543">
    <property type="entry name" value="ANATRNSFRASE"/>
</dbReference>
<dbReference type="Proteomes" id="UP000198414">
    <property type="component" value="Unassembled WGS sequence"/>
</dbReference>
<reference evidence="3 4" key="1">
    <citation type="submission" date="2015-11" db="EMBL/GenBank/DDBJ databases">
        <title>Draft genome sequences of new species of the genus Lactobacillus isolated from orchardgrass silage.</title>
        <authorList>
            <person name="Tohno M."/>
            <person name="Tanizawa Y."/>
            <person name="Arita M."/>
        </authorList>
    </citation>
    <scope>NUCLEOTIDE SEQUENCE [LARGE SCALE GENOMIC DNA]</scope>
    <source>
        <strain evidence="3 4">IWT25</strain>
    </source>
</reference>
<dbReference type="PANTHER" id="PTHR11786:SF0">
    <property type="entry name" value="ARYLAMINE N-ACETYLTRANSFERASE 4-RELATED"/>
    <property type="match status" value="1"/>
</dbReference>